<keyword evidence="2 6" id="KW-1003">Cell membrane</keyword>
<dbReference type="PANTHER" id="PTHR12677">
    <property type="entry name" value="GOLGI APPARATUS MEMBRANE PROTEIN TVP38-RELATED"/>
    <property type="match status" value="1"/>
</dbReference>
<evidence type="ECO:0000256" key="5">
    <source>
        <dbReference type="ARBA" id="ARBA00023136"/>
    </source>
</evidence>
<evidence type="ECO:0000313" key="8">
    <source>
        <dbReference type="EMBL" id="MBE9031168.1"/>
    </source>
</evidence>
<dbReference type="EMBL" id="JADEXQ010000055">
    <property type="protein sequence ID" value="MBE9031168.1"/>
    <property type="molecule type" value="Genomic_DNA"/>
</dbReference>
<comment type="similarity">
    <text evidence="6">Belongs to the TVP38/TMEM64 family.</text>
</comment>
<gene>
    <name evidence="8" type="ORF">IQ266_15645</name>
</gene>
<comment type="subcellular location">
    <subcellularLocation>
        <location evidence="1 6">Cell membrane</location>
        <topology evidence="1 6">Multi-pass membrane protein</topology>
    </subcellularLocation>
</comment>
<dbReference type="AlphaFoldDB" id="A0A928VM63"/>
<feature type="domain" description="VTT" evidence="7">
    <location>
        <begin position="86"/>
        <end position="206"/>
    </location>
</feature>
<protein>
    <recommendedName>
        <fullName evidence="6">TVP38/TMEM64 family membrane protein</fullName>
    </recommendedName>
</protein>
<accession>A0A928VM63</accession>
<evidence type="ECO:0000256" key="4">
    <source>
        <dbReference type="ARBA" id="ARBA00022989"/>
    </source>
</evidence>
<evidence type="ECO:0000256" key="2">
    <source>
        <dbReference type="ARBA" id="ARBA00022475"/>
    </source>
</evidence>
<dbReference type="Pfam" id="PF09335">
    <property type="entry name" value="VTT_dom"/>
    <property type="match status" value="1"/>
</dbReference>
<feature type="transmembrane region" description="Helical" evidence="6">
    <location>
        <begin position="13"/>
        <end position="32"/>
    </location>
</feature>
<evidence type="ECO:0000256" key="6">
    <source>
        <dbReference type="RuleBase" id="RU366058"/>
    </source>
</evidence>
<keyword evidence="4 6" id="KW-1133">Transmembrane helix</keyword>
<evidence type="ECO:0000256" key="3">
    <source>
        <dbReference type="ARBA" id="ARBA00022692"/>
    </source>
</evidence>
<feature type="transmembrane region" description="Helical" evidence="6">
    <location>
        <begin position="104"/>
        <end position="126"/>
    </location>
</feature>
<feature type="transmembrane region" description="Helical" evidence="6">
    <location>
        <begin position="188"/>
        <end position="210"/>
    </location>
</feature>
<keyword evidence="9" id="KW-1185">Reference proteome</keyword>
<proteinExistence type="inferred from homology"/>
<dbReference type="Proteomes" id="UP000625316">
    <property type="component" value="Unassembled WGS sequence"/>
</dbReference>
<reference evidence="8" key="1">
    <citation type="submission" date="2020-10" db="EMBL/GenBank/DDBJ databases">
        <authorList>
            <person name="Castelo-Branco R."/>
            <person name="Eusebio N."/>
            <person name="Adriana R."/>
            <person name="Vieira A."/>
            <person name="Brugerolle De Fraissinette N."/>
            <person name="Rezende De Castro R."/>
            <person name="Schneider M.P."/>
            <person name="Vasconcelos V."/>
            <person name="Leao P.N."/>
        </authorList>
    </citation>
    <scope>NUCLEOTIDE SEQUENCE</scope>
    <source>
        <strain evidence="8">LEGE 11480</strain>
    </source>
</reference>
<dbReference type="GO" id="GO:0005886">
    <property type="term" value="C:plasma membrane"/>
    <property type="evidence" value="ECO:0007669"/>
    <property type="project" value="UniProtKB-SubCell"/>
</dbReference>
<dbReference type="InterPro" id="IPR032816">
    <property type="entry name" value="VTT_dom"/>
</dbReference>
<name>A0A928VM63_9CYAN</name>
<feature type="transmembrane region" description="Helical" evidence="6">
    <location>
        <begin position="230"/>
        <end position="252"/>
    </location>
</feature>
<keyword evidence="3 6" id="KW-0812">Transmembrane</keyword>
<keyword evidence="5 6" id="KW-0472">Membrane</keyword>
<evidence type="ECO:0000313" key="9">
    <source>
        <dbReference type="Proteomes" id="UP000625316"/>
    </source>
</evidence>
<evidence type="ECO:0000259" key="7">
    <source>
        <dbReference type="Pfam" id="PF09335"/>
    </source>
</evidence>
<dbReference type="RefSeq" id="WP_264325997.1">
    <property type="nucleotide sequence ID" value="NZ_JADEXQ010000055.1"/>
</dbReference>
<feature type="non-terminal residue" evidence="8">
    <location>
        <position position="255"/>
    </location>
</feature>
<sequence length="255" mass="27565">MLKQFPNWLSARWISWLFGGVLLGLMGLGLWLRPDVAASIMQTLKHPLQMVSSQLRMVLGTIQAWGWLGVLGFVGLYIGATVLVLPCTLLTLGAGVIYGPVWGVIYVFLGAFGGSVLAFLLGRYLAQDWIQQQLAKTPIAQNLMFQALRQAVAKGGAKIVLLTRLSPLFPFSLLSYAYALTEVTFQDYVLGFVGCLPGTILYVYIASFAGDLANLGRSSALPPAVRLSQWGVQGLGLVATIVVTVYVTRLALSLI</sequence>
<dbReference type="InterPro" id="IPR015414">
    <property type="entry name" value="TMEM64"/>
</dbReference>
<organism evidence="8 9">
    <name type="scientific">Romeriopsis navalis LEGE 11480</name>
    <dbReference type="NCBI Taxonomy" id="2777977"/>
    <lineage>
        <taxon>Bacteria</taxon>
        <taxon>Bacillati</taxon>
        <taxon>Cyanobacteriota</taxon>
        <taxon>Cyanophyceae</taxon>
        <taxon>Leptolyngbyales</taxon>
        <taxon>Leptolyngbyaceae</taxon>
        <taxon>Romeriopsis</taxon>
        <taxon>Romeriopsis navalis</taxon>
    </lineage>
</organism>
<comment type="caution">
    <text evidence="8">The sequence shown here is derived from an EMBL/GenBank/DDBJ whole genome shotgun (WGS) entry which is preliminary data.</text>
</comment>
<evidence type="ECO:0000256" key="1">
    <source>
        <dbReference type="ARBA" id="ARBA00004651"/>
    </source>
</evidence>
<dbReference type="PANTHER" id="PTHR12677:SF59">
    <property type="entry name" value="GOLGI APPARATUS MEMBRANE PROTEIN TVP38-RELATED"/>
    <property type="match status" value="1"/>
</dbReference>
<feature type="transmembrane region" description="Helical" evidence="6">
    <location>
        <begin position="65"/>
        <end position="98"/>
    </location>
</feature>